<feature type="region of interest" description="Disordered" evidence="1">
    <location>
        <begin position="1"/>
        <end position="107"/>
    </location>
</feature>
<dbReference type="PANTHER" id="PTHR31781:SF1">
    <property type="entry name" value="PROTEIN UNC-80 HOMOLOG"/>
    <property type="match status" value="1"/>
</dbReference>
<dbReference type="InterPro" id="IPR016024">
    <property type="entry name" value="ARM-type_fold"/>
</dbReference>
<name>A0A4V2MVQ5_9APHY</name>
<comment type="caution">
    <text evidence="3">The sequence shown here is derived from an EMBL/GenBank/DDBJ whole genome shotgun (WGS) entry which is preliminary data.</text>
</comment>
<dbReference type="GO" id="GO:0034703">
    <property type="term" value="C:cation channel complex"/>
    <property type="evidence" value="ECO:0007669"/>
    <property type="project" value="TreeGrafter"/>
</dbReference>
<feature type="compositionally biased region" description="Polar residues" evidence="1">
    <location>
        <begin position="1135"/>
        <end position="1148"/>
    </location>
</feature>
<protein>
    <recommendedName>
        <fullName evidence="2">Protein UNC80 C-terminal domain-containing protein</fullName>
    </recommendedName>
</protein>
<evidence type="ECO:0000256" key="1">
    <source>
        <dbReference type="SAM" id="MobiDB-lite"/>
    </source>
</evidence>
<evidence type="ECO:0000313" key="3">
    <source>
        <dbReference type="EMBL" id="TCD63487.1"/>
    </source>
</evidence>
<dbReference type="SUPFAM" id="SSF48371">
    <property type="entry name" value="ARM repeat"/>
    <property type="match status" value="2"/>
</dbReference>
<feature type="region of interest" description="Disordered" evidence="1">
    <location>
        <begin position="140"/>
        <end position="177"/>
    </location>
</feature>
<dbReference type="OrthoDB" id="5584001at2759"/>
<proteinExistence type="predicted"/>
<feature type="region of interest" description="Disordered" evidence="1">
    <location>
        <begin position="1108"/>
        <end position="1150"/>
    </location>
</feature>
<evidence type="ECO:0000313" key="4">
    <source>
        <dbReference type="Proteomes" id="UP000292702"/>
    </source>
</evidence>
<dbReference type="Proteomes" id="UP000292702">
    <property type="component" value="Unassembled WGS sequence"/>
</dbReference>
<evidence type="ECO:0000259" key="2">
    <source>
        <dbReference type="Pfam" id="PF20262"/>
    </source>
</evidence>
<dbReference type="STRING" id="92696.A0A4V2MVQ5"/>
<feature type="domain" description="Protein UNC80 C-terminal" evidence="2">
    <location>
        <begin position="1450"/>
        <end position="1548"/>
    </location>
</feature>
<feature type="compositionally biased region" description="Low complexity" evidence="1">
    <location>
        <begin position="157"/>
        <end position="168"/>
    </location>
</feature>
<keyword evidence="4" id="KW-1185">Reference proteome</keyword>
<gene>
    <name evidence="3" type="ORF">EIP91_005346</name>
</gene>
<feature type="compositionally biased region" description="Basic and acidic residues" evidence="1">
    <location>
        <begin position="27"/>
        <end position="41"/>
    </location>
</feature>
<dbReference type="InterPro" id="IPR046460">
    <property type="entry name" value="UNC80_C"/>
</dbReference>
<reference evidence="3 4" key="1">
    <citation type="submission" date="2018-11" db="EMBL/GenBank/DDBJ databases">
        <title>Genome assembly of Steccherinum ochraceum LE-BIN_3174, the white-rot fungus of the Steccherinaceae family (The Residual Polyporoid clade, Polyporales, Basidiomycota).</title>
        <authorList>
            <person name="Fedorova T.V."/>
            <person name="Glazunova O.A."/>
            <person name="Landesman E.O."/>
            <person name="Moiseenko K.V."/>
            <person name="Psurtseva N.V."/>
            <person name="Savinova O.S."/>
            <person name="Shakhova N.V."/>
            <person name="Tyazhelova T.V."/>
            <person name="Vasina D.V."/>
        </authorList>
    </citation>
    <scope>NUCLEOTIDE SEQUENCE [LARGE SCALE GENOMIC DNA]</scope>
    <source>
        <strain evidence="3 4">LE-BIN_3174</strain>
    </source>
</reference>
<accession>A0A4V2MVQ5</accession>
<organism evidence="3 4">
    <name type="scientific">Steccherinum ochraceum</name>
    <dbReference type="NCBI Taxonomy" id="92696"/>
    <lineage>
        <taxon>Eukaryota</taxon>
        <taxon>Fungi</taxon>
        <taxon>Dikarya</taxon>
        <taxon>Basidiomycota</taxon>
        <taxon>Agaricomycotina</taxon>
        <taxon>Agaricomycetes</taxon>
        <taxon>Polyporales</taxon>
        <taxon>Steccherinaceae</taxon>
        <taxon>Steccherinum</taxon>
    </lineage>
</organism>
<dbReference type="Pfam" id="PF20262">
    <property type="entry name" value="UNC80_C"/>
    <property type="match status" value="1"/>
</dbReference>
<sequence>MSQRPTVHVKKPSGGRPPPKRLFSFDALRKDKSVPGNDPERVAGSNGLAHPVDKSIPEDTEDPFTDGEQWTEKPLVTSPQQTVPKEKEKGRRKHPAKPVPLPLLDEKVARNALAAADDAAAPPPSPGRRRWDTVRYHVLPVSGGTETPPRPSTPIDTSSPVPSRPSTPKGYRFGQKKPQVRQVVDEVRAAEEVRRFADELLKACWTVRFGEGLVLGKPERDMQHTIGSTLNMPFMHSSTSLPMSSSASVVSLPVNQKANAGLRRPPSIGSLALTNGALASVTQIAKALTSTTSSNRPRQLPHEHLVWSALLVPFLNQDHAEQDAERSVAMETFQMIIKTWKASSPQVELERCIWCCRAATVPSRARARIISTLPHFLFPKDQTFFADTPALLQTLLQALVSLVIDLSGQADTTSDLKQISGYITTIRSKGFGKLSKSAIEKEYGVRFGKEDRDAEVRDAVIAESIVKCLEVGHENRRRWILHHLLEEYWPTPEPSLSLTPLLACIYWRKLKTFISSTLFLLSASSENASADGEVIIRLFRSRILPEVEAMRTDDAAEIQTQIARLVLELLCVRESDEREYVLMHFCDWYQNKKDWRESIHIMLAQFVKSAEWPKIIHMVPSVLNELPGEVQLPLVTYIMPLVYDRLVHNPPPSPHPRLTSFLGAISEAFPKVFYKPIFSCAAANKETTVINQLVVLNALTNFIPDLWTRDPEMVAFALTSDSSASQSREAGSGPVWGKTRVGQSALLVEITNRLSAVRNSKDMSQTVSAVKFANALEARLGVTLISKEQTTLIPDSQRILFCDLLREIRLLTRSLKPAAWLPSVVTWFVQWQGEEMEGEKTIILERGREDTGTAMNKLLAVYTQAQDTARGASKRSTVLTSPQLNHPTISRSGSEDKLKVSAPAPFEDQLATLKSTAHMLKAPMLELLVCISGLLSAEDYVRLGPPVWNQCMDDVEPKIIAPACFLVMQYAEKGPTEFTQLLEDDLSSPEYNIRRAAIQRFSKLASWRYQMLSLDVILDRSHRRPFKLARPPILFVATDIGSSLFVYEEADDDWKDSHGNVLPLELRRRLSEIGWAQEDRKVDQKTQWIRTPMSLIPSVQLDKMDSSYADAMPKDNDTGSPTPSPEPSPSKGSRGDTSLTRQDSTSSGRAGIRRRPVFVMTLISLFPRLTSMVLDRDFGVASAALDLVMDFMRDDPTLLARAVFSLLASDEQGLSMAITTLRAFLHVRHVLPPAMAHHALNHLTGFLKSSMKHAVGTAPSLQSYAYSMPIIADLMPQVNNLSIREIRRAKIDMFLTPTGALWFPPSAPMGAQFPRLLKGSTNPFEPLPSSLVWITLIRTSQNKLFLNMLKRDPQDIKVIRKHMTRLVLPSLDAIDDDSPLTLVDMLPHRHALSVTGKTSSDMTLQILSITLARSYLLLICQVFQSMSRHLNDRNELSVLVDGVSRILVNHGQDINIVAHCMIGMALMLSIDFRHGKFILLAAFMAASTRFRRLFTSGGGYTLFMPAVVKVYVEADGNPGIRAAIEYAVNRFYALHEDSFVFQTFDIASNITVMPSIDGPWVADGLYSLFSSLRNSIPPTASDPAGIQGINKVQEKEALMMSMVDEGPQLLGSFKRGSKTEKSQNPLNAPIPEEYEGRRLSMDNLIRLFLTVIAHNPTIQRAENFLRVLRLLAPHLYHASSSARNVLRDGIIALANILLTKAGGKSKSSDGAPPNPSDNPSLETISEGISQIAALAGSQAASPSDALAMRLDFLSLVVAYCKAGGSFNPHASQRVLEVIKSVLKDPRPTATQISTFVTDYARSILIRDPLPSVKQVNALLLDLAPLVNAYFGSVDFSGLYDVVAELASNSVFAVEVPFANIVVTQYCRYGLEHCELAASENILFTMRIRGSLLRLIDSAVSMMSVDVIAEIASRTPSSDLLAGIVLPFALRLKTSEAISLASQYTDAWRRETHSRAWVHLLTYILNIIEGVEVSREPRKGSSSRRKSQDSDRLESAAVMTFAMALQVLKIIVVRAEDDISVTMPGIWARLGAVLKSALSDGNALFALKTLHDFSEPPSPSFSPRTSSFSPQVQPQLNFPSSFPSSASIHQRRPLSPPRMIDYITWSFIQWLWLRRNPLILQMRIFVQERIANLAQELAEGTTVSSASVPRSRRISAVFSKPRRSMMVPSAPSSAASTPRNSMFLSSSMSFPLPADVSSSSLSPFADNARQPGYARIHSPNTASSQESTELTAPRIVHLGPVNISSASRSPGGSHIHGRTVRSMAKEMMIASPMLTRATYRRIRLVQHLMGFRDLLPMGEDGSAFGEDDHPESEVKAWTKRDALEAVMQETRDLLDEFRAGEDELGDESAVIVDSEETLMQVQDYSSNSSH</sequence>
<dbReference type="EMBL" id="RWJN01000294">
    <property type="protein sequence ID" value="TCD63487.1"/>
    <property type="molecule type" value="Genomic_DNA"/>
</dbReference>
<dbReference type="GO" id="GO:0055080">
    <property type="term" value="P:monoatomic cation homeostasis"/>
    <property type="evidence" value="ECO:0007669"/>
    <property type="project" value="TreeGrafter"/>
</dbReference>
<dbReference type="GO" id="GO:0005261">
    <property type="term" value="F:monoatomic cation channel activity"/>
    <property type="evidence" value="ECO:0007669"/>
    <property type="project" value="TreeGrafter"/>
</dbReference>
<dbReference type="PANTHER" id="PTHR31781">
    <property type="entry name" value="UNC80"/>
    <property type="match status" value="1"/>
</dbReference>